<dbReference type="InterPro" id="IPR041704">
    <property type="entry name" value="CFLE_GH18"/>
</dbReference>
<dbReference type="Gene3D" id="3.10.50.10">
    <property type="match status" value="1"/>
</dbReference>
<dbReference type="PANTHER" id="PTHR46066:SF2">
    <property type="entry name" value="CHITINASE DOMAIN-CONTAINING PROTEIN 1"/>
    <property type="match status" value="1"/>
</dbReference>
<dbReference type="InterPro" id="IPR011583">
    <property type="entry name" value="Chitinase_II/V-like_cat"/>
</dbReference>
<dbReference type="Proteomes" id="UP000681027">
    <property type="component" value="Unassembled WGS sequence"/>
</dbReference>
<evidence type="ECO:0000259" key="4">
    <source>
        <dbReference type="PROSITE" id="PS51910"/>
    </source>
</evidence>
<feature type="domain" description="LysM" evidence="3">
    <location>
        <begin position="2"/>
        <end position="46"/>
    </location>
</feature>
<dbReference type="PROSITE" id="PS51910">
    <property type="entry name" value="GH18_2"/>
    <property type="match status" value="1"/>
</dbReference>
<gene>
    <name evidence="5" type="ORF">KHA94_05100</name>
</gene>
<dbReference type="PANTHER" id="PTHR46066">
    <property type="entry name" value="CHITINASE DOMAIN-CONTAINING PROTEIN 1 FAMILY MEMBER"/>
    <property type="match status" value="1"/>
</dbReference>
<dbReference type="Pfam" id="PF00704">
    <property type="entry name" value="Glyco_hydro_18"/>
    <property type="match status" value="1"/>
</dbReference>
<dbReference type="InterPro" id="IPR017853">
    <property type="entry name" value="GH"/>
</dbReference>
<dbReference type="Pfam" id="PF01476">
    <property type="entry name" value="LysM"/>
    <property type="match status" value="2"/>
</dbReference>
<evidence type="ECO:0000256" key="1">
    <source>
        <dbReference type="ARBA" id="ARBA00022801"/>
    </source>
</evidence>
<keyword evidence="1" id="KW-0378">Hydrolase</keyword>
<accession>A0ABS5NR28</accession>
<dbReference type="InterPro" id="IPR029070">
    <property type="entry name" value="Chitinase_insertion_sf"/>
</dbReference>
<dbReference type="InterPro" id="IPR036779">
    <property type="entry name" value="LysM_dom_sf"/>
</dbReference>
<evidence type="ECO:0000313" key="5">
    <source>
        <dbReference type="EMBL" id="MBS4189588.1"/>
    </source>
</evidence>
<dbReference type="PROSITE" id="PS51782">
    <property type="entry name" value="LYSM"/>
    <property type="match status" value="2"/>
</dbReference>
<proteinExistence type="predicted"/>
<dbReference type="CDD" id="cd02874">
    <property type="entry name" value="GH18_CFLE_spore_hydrolase"/>
    <property type="match status" value="1"/>
</dbReference>
<dbReference type="SUPFAM" id="SSF54106">
    <property type="entry name" value="LysM domain"/>
    <property type="match status" value="2"/>
</dbReference>
<dbReference type="SUPFAM" id="SSF51445">
    <property type="entry name" value="(Trans)glycosidases"/>
    <property type="match status" value="1"/>
</dbReference>
<dbReference type="InterPro" id="IPR001223">
    <property type="entry name" value="Glyco_hydro18_cat"/>
</dbReference>
<dbReference type="CDD" id="cd00118">
    <property type="entry name" value="LysM"/>
    <property type="match status" value="2"/>
</dbReference>
<dbReference type="Gene3D" id="3.20.20.80">
    <property type="entry name" value="Glycosidases"/>
    <property type="match status" value="1"/>
</dbReference>
<sequence>MSIHIVQKGDSLWAISQLYGVPIESIINVNRLVQNSRIIPGLALYIPDQTLPIRSKIIIPGDSIWKIAQQYNTNVNLILLANPSINPNNLYIGQKINIPSSQKLSMQTLGFIIPFNPDSFIPVLNQIAHNLTYLAVVSYSLTNEGSAYLTLDDTQIVAESKRLDVIPLLMIRNYADQKFSPELIGKVLENPIYRQNLIKSIMNFITEKGYQGVSIDFEFIPPPRRNNFSQFLHELKQALGSFILHVNVHAKTEDIPTNRIIGAYDYKAIGDAADIVAVMTIDYGYPTGPPNPVAPIWWIEEVIRYSISLIQPQKLQMALPLYGYDWRNIDSFTSAISLLGAQNRAISTGAVINYDLHAATPWYNYWIKQDKHTVWFDDIRSYSEKYKLIDQYHLLGTTYWQLSLPFPQNWAYVEKNFIITKDKRNRQCHPQQG</sequence>
<dbReference type="RefSeq" id="WP_213101008.1">
    <property type="nucleotide sequence ID" value="NZ_JAGYPM010000001.1"/>
</dbReference>
<dbReference type="Gene3D" id="3.10.350.10">
    <property type="entry name" value="LysM domain"/>
    <property type="match status" value="2"/>
</dbReference>
<protein>
    <submittedName>
        <fullName evidence="5">LysM peptidoglycan-binding domain-containing protein</fullName>
    </submittedName>
</protein>
<keyword evidence="2" id="KW-0326">Glycosidase</keyword>
<evidence type="ECO:0000313" key="6">
    <source>
        <dbReference type="Proteomes" id="UP000681027"/>
    </source>
</evidence>
<comment type="caution">
    <text evidence="5">The sequence shown here is derived from an EMBL/GenBank/DDBJ whole genome shotgun (WGS) entry which is preliminary data.</text>
</comment>
<evidence type="ECO:0000256" key="2">
    <source>
        <dbReference type="ARBA" id="ARBA00023295"/>
    </source>
</evidence>
<feature type="domain" description="LysM" evidence="3">
    <location>
        <begin position="54"/>
        <end position="98"/>
    </location>
</feature>
<dbReference type="InterPro" id="IPR018392">
    <property type="entry name" value="LysM"/>
</dbReference>
<organism evidence="5 6">
    <name type="scientific">Cytobacillus citreus</name>
    <dbReference type="NCBI Taxonomy" id="2833586"/>
    <lineage>
        <taxon>Bacteria</taxon>
        <taxon>Bacillati</taxon>
        <taxon>Bacillota</taxon>
        <taxon>Bacilli</taxon>
        <taxon>Bacillales</taxon>
        <taxon>Bacillaceae</taxon>
        <taxon>Cytobacillus</taxon>
    </lineage>
</organism>
<dbReference type="SMART" id="SM00636">
    <property type="entry name" value="Glyco_18"/>
    <property type="match status" value="1"/>
</dbReference>
<dbReference type="EMBL" id="JAGYPM010000001">
    <property type="protein sequence ID" value="MBS4189588.1"/>
    <property type="molecule type" value="Genomic_DNA"/>
</dbReference>
<evidence type="ECO:0000259" key="3">
    <source>
        <dbReference type="PROSITE" id="PS51782"/>
    </source>
</evidence>
<reference evidence="5 6" key="1">
    <citation type="submission" date="2021-05" db="EMBL/GenBank/DDBJ databases">
        <title>Novel Bacillus species.</title>
        <authorList>
            <person name="Liu G."/>
        </authorList>
    </citation>
    <scope>NUCLEOTIDE SEQUENCE [LARGE SCALE GENOMIC DNA]</scope>
    <source>
        <strain evidence="5 6">FJAT-49705</strain>
    </source>
</reference>
<dbReference type="SMART" id="SM00257">
    <property type="entry name" value="LysM"/>
    <property type="match status" value="2"/>
</dbReference>
<feature type="domain" description="GH18" evidence="4">
    <location>
        <begin position="106"/>
        <end position="433"/>
    </location>
</feature>
<keyword evidence="6" id="KW-1185">Reference proteome</keyword>
<name>A0ABS5NR28_9BACI</name>